<protein>
    <submittedName>
        <fullName evidence="4">NDP-sugar epimerase, includes UDP-GlcNAc-inverting 4,6-dehydratase FlaA1 and capsular polysaccharide biosynthesis protein EpsC</fullName>
    </submittedName>
</protein>
<feature type="transmembrane region" description="Helical" evidence="2">
    <location>
        <begin position="81"/>
        <end position="99"/>
    </location>
</feature>
<comment type="caution">
    <text evidence="4">The sequence shown here is derived from an EMBL/GenBank/DDBJ whole genome shotgun (WGS) entry which is preliminary data.</text>
</comment>
<evidence type="ECO:0000313" key="4">
    <source>
        <dbReference type="EMBL" id="SDW85161.1"/>
    </source>
</evidence>
<dbReference type="CDD" id="cd05237">
    <property type="entry name" value="UDP_invert_4-6DH_SDR_e"/>
    <property type="match status" value="1"/>
</dbReference>
<evidence type="ECO:0000256" key="2">
    <source>
        <dbReference type="SAM" id="Phobius"/>
    </source>
</evidence>
<comment type="similarity">
    <text evidence="1">Belongs to the polysaccharide synthase family.</text>
</comment>
<dbReference type="PANTHER" id="PTHR43318:SF1">
    <property type="entry name" value="POLYSACCHARIDE BIOSYNTHESIS PROTEIN EPSC-RELATED"/>
    <property type="match status" value="1"/>
</dbReference>
<keyword evidence="2" id="KW-0472">Membrane</keyword>
<organism evidence="4 5">
    <name type="scientific">Hydrobacter penzbergensis</name>
    <dbReference type="NCBI Taxonomy" id="1235997"/>
    <lineage>
        <taxon>Bacteria</taxon>
        <taxon>Pseudomonadati</taxon>
        <taxon>Bacteroidota</taxon>
        <taxon>Chitinophagia</taxon>
        <taxon>Chitinophagales</taxon>
        <taxon>Chitinophagaceae</taxon>
        <taxon>Hydrobacter</taxon>
    </lineage>
</organism>
<evidence type="ECO:0000313" key="5">
    <source>
        <dbReference type="Proteomes" id="UP000198711"/>
    </source>
</evidence>
<dbReference type="SUPFAM" id="SSF51735">
    <property type="entry name" value="NAD(P)-binding Rossmann-fold domains"/>
    <property type="match status" value="1"/>
</dbReference>
<evidence type="ECO:0000256" key="1">
    <source>
        <dbReference type="ARBA" id="ARBA00007430"/>
    </source>
</evidence>
<sequence>MFRKLSIVPRWIIFLIDLAICGFSFGFSSLIKHNLTFAGINLHDLSGNLLIILLINSIVFINFRTYAGIIRYTGVQDALRICYAIAMSTSVLFFISLVASNSGGALFFSNVTLIIYALFSFLFLISYRVLVKYAFSYLRNYKMDRKHVIIYGAGEAGFATKRVLEHDTTNNVNIVAFLDDDLRKVGKVVDGIKIQHISDLQTISLANNVDELIIAAFNLHPSKKNELVDFCLDHDITVLNVPPVDKWINGRFSTRQLQTIKIEDLLEREPIRINNEEIQNQIKNKRILVTGAAGSIGSEIVRQLLKFDPQTIVLCDQAETPLHQMELELQDAKTKTNCFSFLGDVTNYDRMEELFNLFEPHYVYHAAAYKHVPMMELCPSEAILTNVLGTKIMADLAIKHKVQRFVMVSTDKAVNPTNVMGASKRLAETYVQSLHYHQIANLANNNHHTTTKFITTRFGNVLGSNGSVIIRFKEQIEKGGPVTVTHPNITRFFMTIPEACQLVLEAGSMGKGGEIFVFDMGKPVPIVDLAKKMIRLYGLVPGIDVDIKYTGLRPGEKLYEELLTDSENTLPTYHEKIMIAKVRQNHLDDMLHHFEDLFSLAKQKDGTMQMVAKMKELVPEFVSNNSVFEQLDGDKAAVIEMNRAVS</sequence>
<dbReference type="RefSeq" id="WP_092723595.1">
    <property type="nucleotide sequence ID" value="NZ_FNNO01000006.1"/>
</dbReference>
<dbReference type="InterPro" id="IPR029063">
    <property type="entry name" value="SAM-dependent_MTases_sf"/>
</dbReference>
<feature type="transmembrane region" description="Helical" evidence="2">
    <location>
        <begin position="12"/>
        <end position="31"/>
    </location>
</feature>
<evidence type="ECO:0000259" key="3">
    <source>
        <dbReference type="Pfam" id="PF02719"/>
    </source>
</evidence>
<dbReference type="PANTHER" id="PTHR43318">
    <property type="entry name" value="UDP-N-ACETYLGLUCOSAMINE 4,6-DEHYDRATASE"/>
    <property type="match status" value="1"/>
</dbReference>
<dbReference type="SUPFAM" id="SSF53335">
    <property type="entry name" value="S-adenosyl-L-methionine-dependent methyltransferases"/>
    <property type="match status" value="1"/>
</dbReference>
<dbReference type="Proteomes" id="UP000198711">
    <property type="component" value="Unassembled WGS sequence"/>
</dbReference>
<name>A0A8X8IFB7_9BACT</name>
<dbReference type="AlphaFoldDB" id="A0A8X8IFB7"/>
<dbReference type="Pfam" id="PF02719">
    <property type="entry name" value="Polysacc_synt_2"/>
    <property type="match status" value="1"/>
</dbReference>
<dbReference type="Pfam" id="PF13727">
    <property type="entry name" value="CoA_binding_3"/>
    <property type="match status" value="1"/>
</dbReference>
<feature type="transmembrane region" description="Helical" evidence="2">
    <location>
        <begin position="105"/>
        <end position="130"/>
    </location>
</feature>
<dbReference type="InterPro" id="IPR003869">
    <property type="entry name" value="Polysac_CapD-like"/>
</dbReference>
<dbReference type="Gene3D" id="3.40.50.720">
    <property type="entry name" value="NAD(P)-binding Rossmann-like Domain"/>
    <property type="match status" value="2"/>
</dbReference>
<keyword evidence="5" id="KW-1185">Reference proteome</keyword>
<reference evidence="4 5" key="1">
    <citation type="submission" date="2016-10" db="EMBL/GenBank/DDBJ databases">
        <authorList>
            <person name="Varghese N."/>
            <person name="Submissions S."/>
        </authorList>
    </citation>
    <scope>NUCLEOTIDE SEQUENCE [LARGE SCALE GENOMIC DNA]</scope>
    <source>
        <strain evidence="4 5">DSM 25353</strain>
    </source>
</reference>
<keyword evidence="2" id="KW-0812">Transmembrane</keyword>
<dbReference type="InterPro" id="IPR036291">
    <property type="entry name" value="NAD(P)-bd_dom_sf"/>
</dbReference>
<proteinExistence type="inferred from homology"/>
<keyword evidence="2" id="KW-1133">Transmembrane helix</keyword>
<feature type="domain" description="Polysaccharide biosynthesis protein CapD-like" evidence="3">
    <location>
        <begin position="287"/>
        <end position="581"/>
    </location>
</feature>
<feature type="transmembrane region" description="Helical" evidence="2">
    <location>
        <begin position="51"/>
        <end position="69"/>
    </location>
</feature>
<gene>
    <name evidence="4" type="ORF">SAMN05444410_106131</name>
</gene>
<accession>A0A8X8IFB7</accession>
<dbReference type="InterPro" id="IPR051203">
    <property type="entry name" value="Polysaccharide_Synthase-Rel"/>
</dbReference>
<dbReference type="EMBL" id="FNNO01000006">
    <property type="protein sequence ID" value="SDW85161.1"/>
    <property type="molecule type" value="Genomic_DNA"/>
</dbReference>